<protein>
    <submittedName>
        <fullName evidence="2">Uncharacterized protein</fullName>
    </submittedName>
</protein>
<name>A0A2T8KVD5_9POAL</name>
<sequence>MRSSKFRNQSNRGNDCRTQVEASPEEKTDVVVQQGRHLYISNPTLCSYASYSCVCISLFLLDMCMNRTY</sequence>
<accession>A0A2T8KVD5</accession>
<evidence type="ECO:0000256" key="1">
    <source>
        <dbReference type="SAM" id="MobiDB-lite"/>
    </source>
</evidence>
<dbReference type="AlphaFoldDB" id="A0A2T8KVD5"/>
<reference evidence="2" key="1">
    <citation type="submission" date="2018-04" db="EMBL/GenBank/DDBJ databases">
        <title>WGS assembly of Panicum hallii.</title>
        <authorList>
            <person name="Lovell J."/>
            <person name="Jenkins J."/>
            <person name="Lowry D."/>
            <person name="Mamidi S."/>
            <person name="Sreedasyam A."/>
            <person name="Weng X."/>
            <person name="Barry K."/>
            <person name="Bonette J."/>
            <person name="Campitelli B."/>
            <person name="Daum C."/>
            <person name="Gordon S."/>
            <person name="Gould B."/>
            <person name="Lipzen A."/>
            <person name="Macqueen A."/>
            <person name="Palacio-Mejia J."/>
            <person name="Plott C."/>
            <person name="Shakirov E."/>
            <person name="Shu S."/>
            <person name="Yoshinaga Y."/>
            <person name="Zane M."/>
            <person name="Rokhsar D."/>
            <person name="Grimwood J."/>
            <person name="Schmutz J."/>
            <person name="Juenger T."/>
        </authorList>
    </citation>
    <scope>NUCLEOTIDE SEQUENCE [LARGE SCALE GENOMIC DNA]</scope>
    <source>
        <strain evidence="2">FIL2</strain>
    </source>
</reference>
<feature type="region of interest" description="Disordered" evidence="1">
    <location>
        <begin position="1"/>
        <end position="27"/>
    </location>
</feature>
<evidence type="ECO:0000313" key="2">
    <source>
        <dbReference type="EMBL" id="PVH66136.1"/>
    </source>
</evidence>
<feature type="compositionally biased region" description="Polar residues" evidence="1">
    <location>
        <begin position="1"/>
        <end position="21"/>
    </location>
</feature>
<dbReference type="Gramene" id="PVH66136">
    <property type="protein sequence ID" value="PVH66136"/>
    <property type="gene ID" value="PAHAL_1G158000"/>
</dbReference>
<dbReference type="Proteomes" id="UP000243499">
    <property type="component" value="Chromosome 1"/>
</dbReference>
<dbReference type="EMBL" id="CM008046">
    <property type="protein sequence ID" value="PVH66136.1"/>
    <property type="molecule type" value="Genomic_DNA"/>
</dbReference>
<gene>
    <name evidence="2" type="ORF">PAHAL_1G158000</name>
</gene>
<organism evidence="2">
    <name type="scientific">Panicum hallii</name>
    <dbReference type="NCBI Taxonomy" id="206008"/>
    <lineage>
        <taxon>Eukaryota</taxon>
        <taxon>Viridiplantae</taxon>
        <taxon>Streptophyta</taxon>
        <taxon>Embryophyta</taxon>
        <taxon>Tracheophyta</taxon>
        <taxon>Spermatophyta</taxon>
        <taxon>Magnoliopsida</taxon>
        <taxon>Liliopsida</taxon>
        <taxon>Poales</taxon>
        <taxon>Poaceae</taxon>
        <taxon>PACMAD clade</taxon>
        <taxon>Panicoideae</taxon>
        <taxon>Panicodae</taxon>
        <taxon>Paniceae</taxon>
        <taxon>Panicinae</taxon>
        <taxon>Panicum</taxon>
        <taxon>Panicum sect. Panicum</taxon>
    </lineage>
</organism>
<proteinExistence type="predicted"/>